<dbReference type="PANTHER" id="PTHR30337">
    <property type="entry name" value="COMPONENT OF ATP-DEPENDENT DSDNA EXONUCLEASE"/>
    <property type="match status" value="1"/>
</dbReference>
<dbReference type="InterPro" id="IPR050535">
    <property type="entry name" value="DNA_Repair-Maintenance_Comp"/>
</dbReference>
<dbReference type="RefSeq" id="WP_250585742.1">
    <property type="nucleotide sequence ID" value="NZ_JAKRVX010000009.1"/>
</dbReference>
<sequence>MSVFGHLADTHLGHRQYGLRQREDDMASTAYATVKEMVTDHGVEAIVLPGDLFHARDIRPKILADAERVLDSVPEDIPVLVSRGNHDENLTPRQVTWLKYLHQKGKIILLEADLESNSEAAVFTPHDTENLGSSSGFYDLETDEGLVRFFGLQWRGARVDTALQQVAAGIQETNDFHGQPDFTVLLAHFGIEDEVPTLGGTVTHAELREVKEVVDYLALGHIHKRYDSAGWIYNPGSPEAHNTREGRTDWEHGYYTVTLSDSEGGTSLSHRVSHCESKRRPYFTIDFDVTGYKSQSGLEEAFRSELSESQYALNNHLQKPLYLSGGSPREPIVDLRFTGTLQFDRADFRTGKLAEWAEEEYGALYVQTNTGIRTANVQALLSEMEDGDVFVDGRLNTALLERRVFETIAEESVYNTESDAVADVLERAHHMAQRNESPEDIRVSVTEKRRELFETMVDDVVVDLPEDPFVRDTSEQEEQEMEVLQE</sequence>
<evidence type="ECO:0000313" key="3">
    <source>
        <dbReference type="EMBL" id="MCL9818228.1"/>
    </source>
</evidence>
<dbReference type="EMBL" id="JAKRVX010000009">
    <property type="protein sequence ID" value="MCL9818228.1"/>
    <property type="molecule type" value="Genomic_DNA"/>
</dbReference>
<organism evidence="3 4">
    <name type="scientific">Natronocalculus amylovorans</name>
    <dbReference type="NCBI Taxonomy" id="2917812"/>
    <lineage>
        <taxon>Archaea</taxon>
        <taxon>Methanobacteriati</taxon>
        <taxon>Methanobacteriota</taxon>
        <taxon>Stenosarchaea group</taxon>
        <taxon>Halobacteria</taxon>
        <taxon>Halobacteriales</taxon>
        <taxon>Haloferacaceae</taxon>
        <taxon>Natronocalculus</taxon>
    </lineage>
</organism>
<protein>
    <submittedName>
        <fullName evidence="3">Metallophosphoesterase</fullName>
    </submittedName>
</protein>
<feature type="domain" description="Calcineurin-like phosphoesterase" evidence="2">
    <location>
        <begin position="4"/>
        <end position="224"/>
    </location>
</feature>
<dbReference type="GO" id="GO:0016787">
    <property type="term" value="F:hydrolase activity"/>
    <property type="evidence" value="ECO:0007669"/>
    <property type="project" value="InterPro"/>
</dbReference>
<reference evidence="3" key="1">
    <citation type="journal article" date="2022" name="Syst. Appl. Microbiol.">
        <title>Natronocalculus amylovorans gen. nov., sp. nov., and Natranaeroarchaeum aerophilus sp. nov., dominant culturable amylolytic natronoarchaea from hypersaline soda lakes in southwestern Siberia.</title>
        <authorList>
            <person name="Sorokin D.Y."/>
            <person name="Elcheninov A.G."/>
            <person name="Khizhniak T.V."/>
            <person name="Koenen M."/>
            <person name="Bale N.J."/>
            <person name="Damste J.S.S."/>
            <person name="Kublanov I.V."/>
        </authorList>
    </citation>
    <scope>NUCLEOTIDE SEQUENCE</scope>
    <source>
        <strain evidence="3">AArc-St2</strain>
    </source>
</reference>
<dbReference type="PANTHER" id="PTHR30337:SF0">
    <property type="entry name" value="NUCLEASE SBCCD SUBUNIT D"/>
    <property type="match status" value="1"/>
</dbReference>
<dbReference type="InterPro" id="IPR029052">
    <property type="entry name" value="Metallo-depent_PP-like"/>
</dbReference>
<evidence type="ECO:0000313" key="4">
    <source>
        <dbReference type="Proteomes" id="UP001203207"/>
    </source>
</evidence>
<proteinExistence type="predicted"/>
<gene>
    <name evidence="3" type="ORF">AArcSt2_14900</name>
</gene>
<evidence type="ECO:0000256" key="1">
    <source>
        <dbReference type="SAM" id="MobiDB-lite"/>
    </source>
</evidence>
<dbReference type="Gene3D" id="3.60.21.10">
    <property type="match status" value="1"/>
</dbReference>
<feature type="region of interest" description="Disordered" evidence="1">
    <location>
        <begin position="466"/>
        <end position="486"/>
    </location>
</feature>
<comment type="caution">
    <text evidence="3">The sequence shown here is derived from an EMBL/GenBank/DDBJ whole genome shotgun (WGS) entry which is preliminary data.</text>
</comment>
<dbReference type="Pfam" id="PF00149">
    <property type="entry name" value="Metallophos"/>
    <property type="match status" value="1"/>
</dbReference>
<keyword evidence="4" id="KW-1185">Reference proteome</keyword>
<dbReference type="AlphaFoldDB" id="A0AAE3FZD4"/>
<dbReference type="InterPro" id="IPR004843">
    <property type="entry name" value="Calcineurin-like_PHP"/>
</dbReference>
<dbReference type="SUPFAM" id="SSF56300">
    <property type="entry name" value="Metallo-dependent phosphatases"/>
    <property type="match status" value="1"/>
</dbReference>
<name>A0AAE3FZD4_9EURY</name>
<dbReference type="Proteomes" id="UP001203207">
    <property type="component" value="Unassembled WGS sequence"/>
</dbReference>
<reference evidence="3" key="2">
    <citation type="submission" date="2022-02" db="EMBL/GenBank/DDBJ databases">
        <authorList>
            <person name="Elcheninov A.G."/>
            <person name="Sorokin D.Y."/>
            <person name="Kublanov I.V."/>
        </authorList>
    </citation>
    <scope>NUCLEOTIDE SEQUENCE</scope>
    <source>
        <strain evidence="3">AArc-St2</strain>
    </source>
</reference>
<feature type="compositionally biased region" description="Acidic residues" evidence="1">
    <location>
        <begin position="475"/>
        <end position="486"/>
    </location>
</feature>
<evidence type="ECO:0000259" key="2">
    <source>
        <dbReference type="Pfam" id="PF00149"/>
    </source>
</evidence>
<accession>A0AAE3FZD4</accession>